<dbReference type="InterPro" id="IPR041267">
    <property type="entry name" value="NLRP_HD2"/>
</dbReference>
<dbReference type="InterPro" id="IPR041075">
    <property type="entry name" value="NOD1/2_WH"/>
</dbReference>
<sequence>MKTLHDAPIKVHDIFKASPDQQRHIRLVLTSGVAGAGKTFSVQKFSLDWAVGTENQDVGVLLVLSFRELNLIPDEQYSLLTLLHVFHPTLQKVTAEQLAVCKLLFIFDGLDESRLPLDFNNRKVVSKVTQKASVNMLVTNLIKGNLLPSAQVWITSRPAAANQIPPTCVDRVTEVRGFTDTQKDEYFRRRFSDEELSSRILSHIKTSRSLHIMCHIPVFCWISATVLEHMVTTEQRGELPKTLTDMYSHFLLVQTKTKKNKYDEGHETSPQELTKADREVLVKLGRLAFEHLEKGNTMFYQEDLEQVGLDVTEASVYSGVCTEIFKRESVIFQKTVYCFVHLSIQEFLAAVYFFNCYTNRERKVVEDFLKNKISLDEFLKRTMETSAESKNGHLDLFARFLHGLCLESNQRLLGGLLGQTENSPEIIQRVINNLKKMNSDKMSPDRSINIFHCLMEMKDQSVHEEIQEFLKSEDRSEKELSEIHCSALAYMLQMSEEVLDELDLKKYNTTEEGRRRLIPAVRNCRKASLSKCGLSEIHCEVVASALKSTPSHLRELDLSENDLQDSGMKLLCVGLERPHCRLETLRLRSCSLSEISCDSLGSALKSNPSHLTELDLSENNLQDPGVKQLCGFLESPDCRLETLRLSRCSLSEISCDHLVSALKSNPSNLRELDLSGNWNLQDSGVKQLCGFLESPDCRLETLRFRSCSLSEISCDSLVSALKSKPSHLTELDLSGNWNLQDSGVKRSVVSWRVQTVDWRL</sequence>
<evidence type="ECO:0000256" key="2">
    <source>
        <dbReference type="ARBA" id="ARBA00022490"/>
    </source>
</evidence>
<dbReference type="Proteomes" id="UP001187415">
    <property type="component" value="Unassembled WGS sequence"/>
</dbReference>
<evidence type="ECO:0000259" key="7">
    <source>
        <dbReference type="PROSITE" id="PS50837"/>
    </source>
</evidence>
<gene>
    <name evidence="8" type="ORF">Q5P01_004383</name>
</gene>
<accession>A0AA88NMK6</accession>
<evidence type="ECO:0000313" key="8">
    <source>
        <dbReference type="EMBL" id="KAK2859763.1"/>
    </source>
</evidence>
<evidence type="ECO:0000256" key="1">
    <source>
        <dbReference type="ARBA" id="ARBA00004496"/>
    </source>
</evidence>
<dbReference type="FunFam" id="3.80.10.10:FF:000336">
    <property type="entry name" value="Si:dkey-222h21.2"/>
    <property type="match status" value="1"/>
</dbReference>
<comment type="subcellular location">
    <subcellularLocation>
        <location evidence="1">Cytoplasm</location>
    </subcellularLocation>
</comment>
<dbReference type="PANTHER" id="PTHR24106">
    <property type="entry name" value="NACHT, LRR AND CARD DOMAINS-CONTAINING"/>
    <property type="match status" value="1"/>
</dbReference>
<evidence type="ECO:0000256" key="6">
    <source>
        <dbReference type="ARBA" id="ARBA00022840"/>
    </source>
</evidence>
<dbReference type="Gene3D" id="3.80.10.10">
    <property type="entry name" value="Ribonuclease Inhibitor"/>
    <property type="match status" value="1"/>
</dbReference>
<dbReference type="GO" id="GO:0005737">
    <property type="term" value="C:cytoplasm"/>
    <property type="evidence" value="ECO:0007669"/>
    <property type="project" value="UniProtKB-SubCell"/>
</dbReference>
<feature type="domain" description="NACHT" evidence="7">
    <location>
        <begin position="26"/>
        <end position="160"/>
    </location>
</feature>
<dbReference type="Pfam" id="PF17779">
    <property type="entry name" value="WHD_NOD2"/>
    <property type="match status" value="1"/>
</dbReference>
<name>A0AA88NMK6_CHASR</name>
<evidence type="ECO:0000256" key="4">
    <source>
        <dbReference type="ARBA" id="ARBA00022737"/>
    </source>
</evidence>
<keyword evidence="9" id="KW-1185">Reference proteome</keyword>
<dbReference type="Pfam" id="PF17776">
    <property type="entry name" value="NLRC4_HD2"/>
    <property type="match status" value="1"/>
</dbReference>
<evidence type="ECO:0000313" key="9">
    <source>
        <dbReference type="Proteomes" id="UP001187415"/>
    </source>
</evidence>
<organism evidence="8 9">
    <name type="scientific">Channa striata</name>
    <name type="common">Snakehead murrel</name>
    <name type="synonym">Ophicephalus striatus</name>
    <dbReference type="NCBI Taxonomy" id="64152"/>
    <lineage>
        <taxon>Eukaryota</taxon>
        <taxon>Metazoa</taxon>
        <taxon>Chordata</taxon>
        <taxon>Craniata</taxon>
        <taxon>Vertebrata</taxon>
        <taxon>Euteleostomi</taxon>
        <taxon>Actinopterygii</taxon>
        <taxon>Neopterygii</taxon>
        <taxon>Teleostei</taxon>
        <taxon>Neoteleostei</taxon>
        <taxon>Acanthomorphata</taxon>
        <taxon>Anabantaria</taxon>
        <taxon>Anabantiformes</taxon>
        <taxon>Channoidei</taxon>
        <taxon>Channidae</taxon>
        <taxon>Channa</taxon>
    </lineage>
</organism>
<proteinExistence type="predicted"/>
<protein>
    <recommendedName>
        <fullName evidence="7">NACHT domain-containing protein</fullName>
    </recommendedName>
</protein>
<keyword evidence="5" id="KW-0547">Nucleotide-binding</keyword>
<dbReference type="SMART" id="SM00368">
    <property type="entry name" value="LRR_RI"/>
    <property type="match status" value="6"/>
</dbReference>
<dbReference type="PROSITE" id="PS50837">
    <property type="entry name" value="NACHT"/>
    <property type="match status" value="1"/>
</dbReference>
<dbReference type="Pfam" id="PF05729">
    <property type="entry name" value="NACHT"/>
    <property type="match status" value="1"/>
</dbReference>
<dbReference type="InterPro" id="IPR007111">
    <property type="entry name" value="NACHT_NTPase"/>
</dbReference>
<reference evidence="8" key="1">
    <citation type="submission" date="2023-07" db="EMBL/GenBank/DDBJ databases">
        <title>Chromosome-level Genome Assembly of Striped Snakehead (Channa striata).</title>
        <authorList>
            <person name="Liu H."/>
        </authorList>
    </citation>
    <scope>NUCLEOTIDE SEQUENCE</scope>
    <source>
        <strain evidence="8">Gz</strain>
        <tissue evidence="8">Muscle</tissue>
    </source>
</reference>
<dbReference type="SUPFAM" id="SSF52047">
    <property type="entry name" value="RNI-like"/>
    <property type="match status" value="1"/>
</dbReference>
<comment type="caution">
    <text evidence="8">The sequence shown here is derived from an EMBL/GenBank/DDBJ whole genome shotgun (WGS) entry which is preliminary data.</text>
</comment>
<dbReference type="InterPro" id="IPR001611">
    <property type="entry name" value="Leu-rich_rpt"/>
</dbReference>
<dbReference type="GO" id="GO:0005524">
    <property type="term" value="F:ATP binding"/>
    <property type="evidence" value="ECO:0007669"/>
    <property type="project" value="UniProtKB-KW"/>
</dbReference>
<evidence type="ECO:0000256" key="5">
    <source>
        <dbReference type="ARBA" id="ARBA00022741"/>
    </source>
</evidence>
<dbReference type="FunFam" id="3.40.50.300:FF:000210">
    <property type="entry name" value="Si:dkey-16p6.1"/>
    <property type="match status" value="1"/>
</dbReference>
<dbReference type="InterPro" id="IPR032675">
    <property type="entry name" value="LRR_dom_sf"/>
</dbReference>
<dbReference type="EMBL" id="JAUPFM010000002">
    <property type="protein sequence ID" value="KAK2859763.1"/>
    <property type="molecule type" value="Genomic_DNA"/>
</dbReference>
<evidence type="ECO:0000256" key="3">
    <source>
        <dbReference type="ARBA" id="ARBA00022614"/>
    </source>
</evidence>
<keyword evidence="4" id="KW-0677">Repeat</keyword>
<keyword evidence="3" id="KW-0433">Leucine-rich repeat</keyword>
<dbReference type="Pfam" id="PF13516">
    <property type="entry name" value="LRR_6"/>
    <property type="match status" value="4"/>
</dbReference>
<dbReference type="InterPro" id="IPR027417">
    <property type="entry name" value="P-loop_NTPase"/>
</dbReference>
<keyword evidence="6" id="KW-0067">ATP-binding</keyword>
<dbReference type="Gene3D" id="3.40.50.300">
    <property type="entry name" value="P-loop containing nucleotide triphosphate hydrolases"/>
    <property type="match status" value="1"/>
</dbReference>
<dbReference type="InterPro" id="IPR051261">
    <property type="entry name" value="NLR"/>
</dbReference>
<keyword evidence="2" id="KW-0963">Cytoplasm</keyword>
<dbReference type="AlphaFoldDB" id="A0AA88NMK6"/>